<dbReference type="EMBL" id="CP053452">
    <property type="protein sequence ID" value="QJX00738.1"/>
    <property type="molecule type" value="Genomic_DNA"/>
</dbReference>
<keyword evidence="2" id="KW-1185">Reference proteome</keyword>
<gene>
    <name evidence="1" type="ORF">FTUN_8370</name>
</gene>
<dbReference type="AlphaFoldDB" id="A0A6M5Z2U3"/>
<evidence type="ECO:0000313" key="2">
    <source>
        <dbReference type="Proteomes" id="UP000503447"/>
    </source>
</evidence>
<reference evidence="2" key="1">
    <citation type="submission" date="2020-05" db="EMBL/GenBank/DDBJ databases">
        <title>Frigoriglobus tundricola gen. nov., sp. nov., a psychrotolerant cellulolytic planctomycete of the family Gemmataceae with two divergent copies of 16S rRNA gene.</title>
        <authorList>
            <person name="Kulichevskaya I.S."/>
            <person name="Ivanova A.A."/>
            <person name="Naumoff D.G."/>
            <person name="Beletsky A.V."/>
            <person name="Rijpstra W.I.C."/>
            <person name="Sinninghe Damste J.S."/>
            <person name="Mardanov A.V."/>
            <person name="Ravin N.V."/>
            <person name="Dedysh S.N."/>
        </authorList>
    </citation>
    <scope>NUCLEOTIDE SEQUENCE [LARGE SCALE GENOMIC DNA]</scope>
    <source>
        <strain evidence="2">PL17</strain>
    </source>
</reference>
<protein>
    <submittedName>
        <fullName evidence="1">Uncharacterized protein</fullName>
    </submittedName>
</protein>
<evidence type="ECO:0000313" key="1">
    <source>
        <dbReference type="EMBL" id="QJX00738.1"/>
    </source>
</evidence>
<dbReference type="Proteomes" id="UP000503447">
    <property type="component" value="Chromosome"/>
</dbReference>
<proteinExistence type="predicted"/>
<dbReference type="KEGG" id="ftj:FTUN_8370"/>
<organism evidence="1 2">
    <name type="scientific">Frigoriglobus tundricola</name>
    <dbReference type="NCBI Taxonomy" id="2774151"/>
    <lineage>
        <taxon>Bacteria</taxon>
        <taxon>Pseudomonadati</taxon>
        <taxon>Planctomycetota</taxon>
        <taxon>Planctomycetia</taxon>
        <taxon>Gemmatales</taxon>
        <taxon>Gemmataceae</taxon>
        <taxon>Frigoriglobus</taxon>
    </lineage>
</organism>
<sequence>MRKATRRCGCGFVGYEYNASARCRFHQVEWGYAAFKPRSETALAA</sequence>
<accession>A0A6M5Z2U3</accession>
<name>A0A6M5Z2U3_9BACT</name>